<evidence type="ECO:0000256" key="1">
    <source>
        <dbReference type="ARBA" id="ARBA00006821"/>
    </source>
</evidence>
<evidence type="ECO:0000313" key="4">
    <source>
        <dbReference type="EMBL" id="PIR93447.1"/>
    </source>
</evidence>
<accession>A0A2H0V2W5</accession>
<sequence>MLWINFLHLYQPATLDKGIIMGAIDRSYTRLIKALLKNREIKFTLSISGCLLEKLEEFSRQELLDDIKKLIERKQVELVGTAAYHPILPLIPREETERQVKLQEELIKKYFPGAKLKGFFLPEMAYSAEIAKIIKELGYEWIILDEIAGAGELDKLDCRKIYTDSNSGLAVIFRQREYSKSYVPQLLAKIGPAEKKTAIITATDAELYGLHHNDISGHLEKLLKNPNVETATISEYIKNNPPERAIKIMASSWESNAKELNRRRPYVLWHNEKNKIQMKLWKLANLAWETVDRHQGDPQYQWAYWHLRRGLASCTFWWASGHNFKNLMSTFSWSPDEIERGLNELIRSIRTLDDAATRATKIKAEKLYLKIKKLIWKKHWKYYWKRK</sequence>
<evidence type="ECO:0000256" key="2">
    <source>
        <dbReference type="ARBA" id="ARBA00023277"/>
    </source>
</evidence>
<protein>
    <recommendedName>
        <fullName evidence="3">Glycoside hydrolase family 57 N-terminal domain-containing protein</fullName>
    </recommendedName>
</protein>
<dbReference type="GO" id="GO:0005975">
    <property type="term" value="P:carbohydrate metabolic process"/>
    <property type="evidence" value="ECO:0007669"/>
    <property type="project" value="InterPro"/>
</dbReference>
<keyword evidence="2" id="KW-0119">Carbohydrate metabolism</keyword>
<dbReference type="InterPro" id="IPR052046">
    <property type="entry name" value="GH57_Enzymes"/>
</dbReference>
<dbReference type="Pfam" id="PF03065">
    <property type="entry name" value="Glyco_hydro_57"/>
    <property type="match status" value="1"/>
</dbReference>
<dbReference type="Proteomes" id="UP000228626">
    <property type="component" value="Unassembled WGS sequence"/>
</dbReference>
<dbReference type="PANTHER" id="PTHR36306">
    <property type="entry name" value="ALPHA-AMYLASE-RELATED-RELATED"/>
    <property type="match status" value="1"/>
</dbReference>
<reference evidence="5" key="1">
    <citation type="submission" date="2017-09" db="EMBL/GenBank/DDBJ databases">
        <title>Depth-based differentiation of microbial function through sediment-hosted aquifers and enrichment of novel symbionts in the deep terrestrial subsurface.</title>
        <authorList>
            <person name="Probst A.J."/>
            <person name="Ladd B."/>
            <person name="Jarett J.K."/>
            <person name="Geller-Mcgrath D.E."/>
            <person name="Sieber C.M.K."/>
            <person name="Emerson J.B."/>
            <person name="Anantharaman K."/>
            <person name="Thomas B.C."/>
            <person name="Malmstrom R."/>
            <person name="Stieglmeier M."/>
            <person name="Klingl A."/>
            <person name="Woyke T."/>
            <person name="Ryan C.M."/>
            <person name="Banfield J.F."/>
        </authorList>
    </citation>
    <scope>NUCLEOTIDE SEQUENCE [LARGE SCALE GENOMIC DNA]</scope>
</reference>
<dbReference type="EMBL" id="PFAR01000009">
    <property type="protein sequence ID" value="PIR93447.1"/>
    <property type="molecule type" value="Genomic_DNA"/>
</dbReference>
<dbReference type="Gene3D" id="3.20.110.20">
    <property type="match status" value="1"/>
</dbReference>
<organism evidence="4 5">
    <name type="scientific">Candidatus Falkowbacteria bacterium CG10_big_fil_rev_8_21_14_0_10_43_10</name>
    <dbReference type="NCBI Taxonomy" id="1974567"/>
    <lineage>
        <taxon>Bacteria</taxon>
        <taxon>Candidatus Falkowiibacteriota</taxon>
    </lineage>
</organism>
<evidence type="ECO:0000313" key="5">
    <source>
        <dbReference type="Proteomes" id="UP000228626"/>
    </source>
</evidence>
<comment type="caution">
    <text evidence="4">The sequence shown here is derived from an EMBL/GenBank/DDBJ whole genome shotgun (WGS) entry which is preliminary data.</text>
</comment>
<dbReference type="PANTHER" id="PTHR36306:SF1">
    <property type="entry name" value="ALPHA-AMYLASE-RELATED"/>
    <property type="match status" value="1"/>
</dbReference>
<dbReference type="GO" id="GO:0003824">
    <property type="term" value="F:catalytic activity"/>
    <property type="evidence" value="ECO:0007669"/>
    <property type="project" value="InterPro"/>
</dbReference>
<gene>
    <name evidence="4" type="ORF">COT99_00675</name>
</gene>
<dbReference type="InterPro" id="IPR011330">
    <property type="entry name" value="Glyco_hydro/deAcase_b/a-brl"/>
</dbReference>
<dbReference type="InterPro" id="IPR004300">
    <property type="entry name" value="Glyco_hydro_57_N"/>
</dbReference>
<feature type="domain" description="Glycoside hydrolase family 57 N-terminal" evidence="3">
    <location>
        <begin position="24"/>
        <end position="248"/>
    </location>
</feature>
<dbReference type="SUPFAM" id="SSF88713">
    <property type="entry name" value="Glycoside hydrolase/deacetylase"/>
    <property type="match status" value="1"/>
</dbReference>
<comment type="similarity">
    <text evidence="1">Belongs to the glycosyl hydrolase 57 family.</text>
</comment>
<proteinExistence type="inferred from homology"/>
<evidence type="ECO:0000259" key="3">
    <source>
        <dbReference type="Pfam" id="PF03065"/>
    </source>
</evidence>
<name>A0A2H0V2W5_9BACT</name>
<dbReference type="AlphaFoldDB" id="A0A2H0V2W5"/>